<dbReference type="AlphaFoldDB" id="A0A4R2L5P0"/>
<proteinExistence type="predicted"/>
<dbReference type="EMBL" id="SLWY01000020">
    <property type="protein sequence ID" value="TCO79236.1"/>
    <property type="molecule type" value="Genomic_DNA"/>
</dbReference>
<dbReference type="RefSeq" id="WP_132544764.1">
    <property type="nucleotide sequence ID" value="NZ_SLWY01000020.1"/>
</dbReference>
<organism evidence="1 2">
    <name type="scientific">Plasticicumulans lactativorans</name>
    <dbReference type="NCBI Taxonomy" id="1133106"/>
    <lineage>
        <taxon>Bacteria</taxon>
        <taxon>Pseudomonadati</taxon>
        <taxon>Pseudomonadota</taxon>
        <taxon>Gammaproteobacteria</taxon>
        <taxon>Candidatus Competibacteraceae</taxon>
        <taxon>Plasticicumulans</taxon>
    </lineage>
</organism>
<dbReference type="Proteomes" id="UP000295765">
    <property type="component" value="Unassembled WGS sequence"/>
</dbReference>
<dbReference type="OrthoDB" id="5952844at2"/>
<accession>A0A4R2L5P0</accession>
<keyword evidence="2" id="KW-1185">Reference proteome</keyword>
<reference evidence="1 2" key="1">
    <citation type="submission" date="2019-03" db="EMBL/GenBank/DDBJ databases">
        <title>Genomic Encyclopedia of Type Strains, Phase IV (KMG-IV): sequencing the most valuable type-strain genomes for metagenomic binning, comparative biology and taxonomic classification.</title>
        <authorList>
            <person name="Goeker M."/>
        </authorList>
    </citation>
    <scope>NUCLEOTIDE SEQUENCE [LARGE SCALE GENOMIC DNA]</scope>
    <source>
        <strain evidence="1 2">DSM 25287</strain>
    </source>
</reference>
<evidence type="ECO:0000313" key="2">
    <source>
        <dbReference type="Proteomes" id="UP000295765"/>
    </source>
</evidence>
<protein>
    <submittedName>
        <fullName evidence="1">Uncharacterized protein</fullName>
    </submittedName>
</protein>
<comment type="caution">
    <text evidence="1">The sequence shown here is derived from an EMBL/GenBank/DDBJ whole genome shotgun (WGS) entry which is preliminary data.</text>
</comment>
<sequence length="161" mass="18407">MANDNRISSRLGDEDLAFLRDTVQSLRARLPFLLSLTVQERRELAKLGEKSIGFDEKCRTYMANNPEFRPGFIDLAEVEQDRALRSQVLRFFAELDRLHEQVDDTLMVLGNEILMADLAYYQSVREAARRGLPGAEAIYEDLRSRFPGAPRQTRTEKAGQA</sequence>
<name>A0A4R2L5P0_9GAMM</name>
<evidence type="ECO:0000313" key="1">
    <source>
        <dbReference type="EMBL" id="TCO79236.1"/>
    </source>
</evidence>
<gene>
    <name evidence="1" type="ORF">EV699_12014</name>
</gene>